<dbReference type="AlphaFoldDB" id="A0A7R6PDW5"/>
<dbReference type="EC" id="3.4.21.89" evidence="3 8"/>
<dbReference type="InterPro" id="IPR019758">
    <property type="entry name" value="Pept_S26A_signal_pept_1_CS"/>
</dbReference>
<dbReference type="PANTHER" id="PTHR43390">
    <property type="entry name" value="SIGNAL PEPTIDASE I"/>
    <property type="match status" value="1"/>
</dbReference>
<comment type="subcellular location">
    <subcellularLocation>
        <location evidence="8">Membrane</location>
        <topology evidence="8">Single-pass type II membrane protein</topology>
    </subcellularLocation>
</comment>
<proteinExistence type="inferred from homology"/>
<gene>
    <name evidence="10" type="ORF">TTHT_0338</name>
</gene>
<evidence type="ECO:0000256" key="7">
    <source>
        <dbReference type="PIRSR" id="PIRSR600223-1"/>
    </source>
</evidence>
<evidence type="ECO:0000256" key="8">
    <source>
        <dbReference type="RuleBase" id="RU362042"/>
    </source>
</evidence>
<keyword evidence="8" id="KW-0812">Transmembrane</keyword>
<keyword evidence="5 8" id="KW-0645">Protease</keyword>
<evidence type="ECO:0000259" key="9">
    <source>
        <dbReference type="Pfam" id="PF10502"/>
    </source>
</evidence>
<dbReference type="InterPro" id="IPR019756">
    <property type="entry name" value="Pept_S26A_signal_pept_1_Ser-AS"/>
</dbReference>
<dbReference type="GO" id="GO:0006465">
    <property type="term" value="P:signal peptide processing"/>
    <property type="evidence" value="ECO:0007669"/>
    <property type="project" value="InterPro"/>
</dbReference>
<dbReference type="PROSITE" id="PS00501">
    <property type="entry name" value="SPASE_I_1"/>
    <property type="match status" value="1"/>
</dbReference>
<dbReference type="InterPro" id="IPR036286">
    <property type="entry name" value="LexA/Signal_pep-like_sf"/>
</dbReference>
<keyword evidence="11" id="KW-1185">Reference proteome</keyword>
<feature type="transmembrane region" description="Helical" evidence="8">
    <location>
        <begin position="21"/>
        <end position="41"/>
    </location>
</feature>
<dbReference type="CDD" id="cd06530">
    <property type="entry name" value="S26_SPase_I"/>
    <property type="match status" value="1"/>
</dbReference>
<dbReference type="SUPFAM" id="SSF51306">
    <property type="entry name" value="LexA/Signal peptidase"/>
    <property type="match status" value="1"/>
</dbReference>
<dbReference type="InterPro" id="IPR019533">
    <property type="entry name" value="Peptidase_S26"/>
</dbReference>
<evidence type="ECO:0000256" key="4">
    <source>
        <dbReference type="ARBA" id="ARBA00019232"/>
    </source>
</evidence>
<dbReference type="EMBL" id="AP017470">
    <property type="protein sequence ID" value="BBB31954.1"/>
    <property type="molecule type" value="Genomic_DNA"/>
</dbReference>
<dbReference type="Pfam" id="PF10502">
    <property type="entry name" value="Peptidase_S26"/>
    <property type="match status" value="1"/>
</dbReference>
<dbReference type="Proteomes" id="UP000595564">
    <property type="component" value="Chromosome"/>
</dbReference>
<dbReference type="PANTHER" id="PTHR43390:SF1">
    <property type="entry name" value="CHLOROPLAST PROCESSING PEPTIDASE"/>
    <property type="match status" value="1"/>
</dbReference>
<comment type="catalytic activity">
    <reaction evidence="1 8">
        <text>Cleavage of hydrophobic, N-terminal signal or leader sequences from secreted and periplasmic proteins.</text>
        <dbReference type="EC" id="3.4.21.89"/>
    </reaction>
</comment>
<protein>
    <recommendedName>
        <fullName evidence="4 8">Signal peptidase I</fullName>
        <ecNumber evidence="3 8">3.4.21.89</ecNumber>
    </recommendedName>
</protein>
<reference evidence="10 11" key="1">
    <citation type="journal article" date="2012" name="Extremophiles">
        <title>Thermotomaculum hydrothermale gen. nov., sp. nov., a novel heterotrophic thermophile within the phylum Acidobacteria from a deep-sea hydrothermal vent chimney in the Southern Okinawa Trough.</title>
        <authorList>
            <person name="Izumi H."/>
            <person name="Nunoura T."/>
            <person name="Miyazaki M."/>
            <person name="Mino S."/>
            <person name="Toki T."/>
            <person name="Takai K."/>
            <person name="Sako Y."/>
            <person name="Sawabe T."/>
            <person name="Nakagawa S."/>
        </authorList>
    </citation>
    <scope>NUCLEOTIDE SEQUENCE [LARGE SCALE GENOMIC DNA]</scope>
    <source>
        <strain evidence="10 11">AC55</strain>
    </source>
</reference>
<dbReference type="GO" id="GO:0004252">
    <property type="term" value="F:serine-type endopeptidase activity"/>
    <property type="evidence" value="ECO:0007669"/>
    <property type="project" value="InterPro"/>
</dbReference>
<feature type="domain" description="Peptidase S26" evidence="9">
    <location>
        <begin position="26"/>
        <end position="170"/>
    </location>
</feature>
<evidence type="ECO:0000313" key="10">
    <source>
        <dbReference type="EMBL" id="BBB31954.1"/>
    </source>
</evidence>
<keyword evidence="8" id="KW-1133">Transmembrane helix</keyword>
<organism evidence="10 11">
    <name type="scientific">Thermotomaculum hydrothermale</name>
    <dbReference type="NCBI Taxonomy" id="981385"/>
    <lineage>
        <taxon>Bacteria</taxon>
        <taxon>Pseudomonadati</taxon>
        <taxon>Acidobacteriota</taxon>
        <taxon>Holophagae</taxon>
        <taxon>Thermotomaculales</taxon>
        <taxon>Thermotomaculaceae</taxon>
        <taxon>Thermotomaculum</taxon>
    </lineage>
</organism>
<dbReference type="KEGG" id="thyd:TTHT_0338"/>
<evidence type="ECO:0000313" key="11">
    <source>
        <dbReference type="Proteomes" id="UP000595564"/>
    </source>
</evidence>
<dbReference type="RefSeq" id="WP_201328286.1">
    <property type="nucleotide sequence ID" value="NZ_AP017470.1"/>
</dbReference>
<dbReference type="GO" id="GO:0016020">
    <property type="term" value="C:membrane"/>
    <property type="evidence" value="ECO:0007669"/>
    <property type="project" value="UniProtKB-SubCell"/>
</dbReference>
<evidence type="ECO:0000256" key="1">
    <source>
        <dbReference type="ARBA" id="ARBA00000677"/>
    </source>
</evidence>
<dbReference type="InterPro" id="IPR000223">
    <property type="entry name" value="Pept_S26A_signal_pept_1"/>
</dbReference>
<keyword evidence="8" id="KW-0472">Membrane</keyword>
<dbReference type="Gene3D" id="2.10.109.10">
    <property type="entry name" value="Umud Fragment, subunit A"/>
    <property type="match status" value="1"/>
</dbReference>
<sequence>MQDLIVDFLRRTKNFVLRYKIIIAFSYAGILTVFLLFSLFYRPVVVSGSSMLPTLTNNETVFIKRNVGINDIHRGDIIVFYSPLDHNKLLIKRVIALPDDTVAIVNGDVYVNGKLLQENYLNGVKSHETIPLLRVPPKSFFVLGDNRVISSDSREFGCVRFESVYGKLVFTGEETPTK</sequence>
<evidence type="ECO:0000256" key="6">
    <source>
        <dbReference type="ARBA" id="ARBA00022801"/>
    </source>
</evidence>
<name>A0A7R6PDW5_9BACT</name>
<dbReference type="PRINTS" id="PR00727">
    <property type="entry name" value="LEADERPTASE"/>
</dbReference>
<evidence type="ECO:0000256" key="5">
    <source>
        <dbReference type="ARBA" id="ARBA00022670"/>
    </source>
</evidence>
<dbReference type="GO" id="GO:0009003">
    <property type="term" value="F:signal peptidase activity"/>
    <property type="evidence" value="ECO:0007669"/>
    <property type="project" value="UniProtKB-EC"/>
</dbReference>
<dbReference type="NCBIfam" id="TIGR02227">
    <property type="entry name" value="sigpep_I_bact"/>
    <property type="match status" value="1"/>
</dbReference>
<evidence type="ECO:0000256" key="3">
    <source>
        <dbReference type="ARBA" id="ARBA00013208"/>
    </source>
</evidence>
<comment type="similarity">
    <text evidence="2 8">Belongs to the peptidase S26 family.</text>
</comment>
<feature type="active site" evidence="7">
    <location>
        <position position="92"/>
    </location>
</feature>
<feature type="active site" evidence="7">
    <location>
        <position position="50"/>
    </location>
</feature>
<keyword evidence="6 8" id="KW-0378">Hydrolase</keyword>
<accession>A0A7R6PDW5</accession>
<dbReference type="PROSITE" id="PS00761">
    <property type="entry name" value="SPASE_I_3"/>
    <property type="match status" value="1"/>
</dbReference>
<evidence type="ECO:0000256" key="2">
    <source>
        <dbReference type="ARBA" id="ARBA00009370"/>
    </source>
</evidence>